<gene>
    <name evidence="2" type="ORF">OTUT144_0340</name>
</gene>
<accession>A0A0F3RN20</accession>
<evidence type="ECO:0000313" key="3">
    <source>
        <dbReference type="Proteomes" id="UP000033580"/>
    </source>
</evidence>
<feature type="non-terminal residue" evidence="2">
    <location>
        <position position="24"/>
    </location>
</feature>
<protein>
    <submittedName>
        <fullName evidence="2">Uncharacterized protein</fullName>
    </submittedName>
</protein>
<sequence length="24" mass="3013">MTKLHKENEDYNEHTNQSIEEIFY</sequence>
<comment type="caution">
    <text evidence="2">The sequence shown here is derived from an EMBL/GenBank/DDBJ whole genome shotgun (WGS) entry which is preliminary data.</text>
</comment>
<dbReference type="EMBL" id="LAOR01000014">
    <property type="protein sequence ID" value="KJW07592.1"/>
    <property type="molecule type" value="Genomic_DNA"/>
</dbReference>
<feature type="compositionally biased region" description="Polar residues" evidence="1">
    <location>
        <begin position="14"/>
        <end position="24"/>
    </location>
</feature>
<evidence type="ECO:0000256" key="1">
    <source>
        <dbReference type="SAM" id="MobiDB-lite"/>
    </source>
</evidence>
<feature type="compositionally biased region" description="Basic and acidic residues" evidence="1">
    <location>
        <begin position="1"/>
        <end position="13"/>
    </location>
</feature>
<feature type="region of interest" description="Disordered" evidence="1">
    <location>
        <begin position="1"/>
        <end position="24"/>
    </location>
</feature>
<reference evidence="2 3" key="1">
    <citation type="submission" date="2015-01" db="EMBL/GenBank/DDBJ databases">
        <title>Genome Sequencing of Rickettsiales.</title>
        <authorList>
            <person name="Daugherty S.C."/>
            <person name="Su Q."/>
            <person name="Abolude K."/>
            <person name="Beier-Sexton M."/>
            <person name="Carlyon J.A."/>
            <person name="Carter R."/>
            <person name="Day N.P."/>
            <person name="Dumler S.J."/>
            <person name="Dyachenko V."/>
            <person name="Godinez A."/>
            <person name="Kurtti T.J."/>
            <person name="Lichay M."/>
            <person name="Mullins K.E."/>
            <person name="Ott S."/>
            <person name="Pappas-Brown V."/>
            <person name="Paris D.H."/>
            <person name="Patel P."/>
            <person name="Richards A.L."/>
            <person name="Sadzewicz L."/>
            <person name="Sears K."/>
            <person name="Seidman D."/>
            <person name="Sengamalay N."/>
            <person name="Stenos J."/>
            <person name="Tallon L.J."/>
            <person name="Vincent G."/>
            <person name="Fraser C.M."/>
            <person name="Munderloh U."/>
            <person name="Dunning-Hotopp J.C."/>
        </authorList>
    </citation>
    <scope>NUCLEOTIDE SEQUENCE [LARGE SCALE GENOMIC DNA]</scope>
    <source>
        <strain evidence="2 3">UT144</strain>
    </source>
</reference>
<dbReference type="AlphaFoldDB" id="A0A0F3RN20"/>
<dbReference type="Proteomes" id="UP000033580">
    <property type="component" value="Unassembled WGS sequence"/>
</dbReference>
<evidence type="ECO:0000313" key="2">
    <source>
        <dbReference type="EMBL" id="KJW07592.1"/>
    </source>
</evidence>
<name>A0A0F3RN20_ORITS</name>
<organism evidence="2 3">
    <name type="scientific">Orientia tsutsugamushi str. UT144</name>
    <dbReference type="NCBI Taxonomy" id="1441384"/>
    <lineage>
        <taxon>Bacteria</taxon>
        <taxon>Pseudomonadati</taxon>
        <taxon>Pseudomonadota</taxon>
        <taxon>Alphaproteobacteria</taxon>
        <taxon>Rickettsiales</taxon>
        <taxon>Rickettsiaceae</taxon>
        <taxon>Rickettsieae</taxon>
        <taxon>Orientia</taxon>
    </lineage>
</organism>
<proteinExistence type="predicted"/>